<comment type="caution">
    <text evidence="1">The sequence shown here is derived from an EMBL/GenBank/DDBJ whole genome shotgun (WGS) entry which is preliminary data.</text>
</comment>
<dbReference type="Proteomes" id="UP001234297">
    <property type="component" value="Chromosome 10"/>
</dbReference>
<evidence type="ECO:0000313" key="2">
    <source>
        <dbReference type="Proteomes" id="UP001234297"/>
    </source>
</evidence>
<accession>A0ACC2KMB0</accession>
<proteinExistence type="predicted"/>
<keyword evidence="2" id="KW-1185">Reference proteome</keyword>
<gene>
    <name evidence="1" type="ORF">MRB53_030664</name>
</gene>
<sequence length="140" mass="15727">MPIVDGYADMFNRIRNAHHRMGEDPTNLVKAREDLVVYVIEIKLVTRNFRALNEIPPIRVSNSSSRVTTSLRRLLAVVAHSPFANFNCRRGADHDNSEGDSNSEARLAISRFEVDSFEIPVASGSRPSFVRRSFANVKPS</sequence>
<organism evidence="1 2">
    <name type="scientific">Persea americana</name>
    <name type="common">Avocado</name>
    <dbReference type="NCBI Taxonomy" id="3435"/>
    <lineage>
        <taxon>Eukaryota</taxon>
        <taxon>Viridiplantae</taxon>
        <taxon>Streptophyta</taxon>
        <taxon>Embryophyta</taxon>
        <taxon>Tracheophyta</taxon>
        <taxon>Spermatophyta</taxon>
        <taxon>Magnoliopsida</taxon>
        <taxon>Magnoliidae</taxon>
        <taxon>Laurales</taxon>
        <taxon>Lauraceae</taxon>
        <taxon>Persea</taxon>
    </lineage>
</organism>
<evidence type="ECO:0000313" key="1">
    <source>
        <dbReference type="EMBL" id="KAJ8622135.1"/>
    </source>
</evidence>
<reference evidence="1 2" key="1">
    <citation type="journal article" date="2022" name="Hortic Res">
        <title>A haplotype resolved chromosomal level avocado genome allows analysis of novel avocado genes.</title>
        <authorList>
            <person name="Nath O."/>
            <person name="Fletcher S.J."/>
            <person name="Hayward A."/>
            <person name="Shaw L.M."/>
            <person name="Masouleh A.K."/>
            <person name="Furtado A."/>
            <person name="Henry R.J."/>
            <person name="Mitter N."/>
        </authorList>
    </citation>
    <scope>NUCLEOTIDE SEQUENCE [LARGE SCALE GENOMIC DNA]</scope>
    <source>
        <strain evidence="2">cv. Hass</strain>
    </source>
</reference>
<protein>
    <submittedName>
        <fullName evidence="1">Uncharacterized protein</fullName>
    </submittedName>
</protein>
<name>A0ACC2KMB0_PERAE</name>
<dbReference type="EMBL" id="CM056818">
    <property type="protein sequence ID" value="KAJ8622135.1"/>
    <property type="molecule type" value="Genomic_DNA"/>
</dbReference>